<dbReference type="InterPro" id="IPR027417">
    <property type="entry name" value="P-loop_NTPase"/>
</dbReference>
<proteinExistence type="predicted"/>
<dbReference type="InterPro" id="IPR014001">
    <property type="entry name" value="Helicase_ATP-bd"/>
</dbReference>
<dbReference type="Pfam" id="PF00271">
    <property type="entry name" value="Helicase_C"/>
    <property type="match status" value="1"/>
</dbReference>
<evidence type="ECO:0000259" key="3">
    <source>
        <dbReference type="PROSITE" id="PS51192"/>
    </source>
</evidence>
<accession>A0AAE4SBB2</accession>
<dbReference type="GO" id="GO:0043138">
    <property type="term" value="F:3'-5' DNA helicase activity"/>
    <property type="evidence" value="ECO:0007669"/>
    <property type="project" value="TreeGrafter"/>
</dbReference>
<dbReference type="InterPro" id="IPR011545">
    <property type="entry name" value="DEAD/DEAH_box_helicase_dom"/>
</dbReference>
<evidence type="ECO:0000256" key="2">
    <source>
        <dbReference type="ARBA" id="ARBA00022840"/>
    </source>
</evidence>
<evidence type="ECO:0000313" key="5">
    <source>
        <dbReference type="Proteomes" id="UP001283212"/>
    </source>
</evidence>
<dbReference type="RefSeq" id="WP_338096132.1">
    <property type="nucleotide sequence ID" value="NZ_JAWDKB010000003.1"/>
</dbReference>
<dbReference type="GO" id="GO:0005524">
    <property type="term" value="F:ATP binding"/>
    <property type="evidence" value="ECO:0007669"/>
    <property type="project" value="UniProtKB-KW"/>
</dbReference>
<dbReference type="InterPro" id="IPR001650">
    <property type="entry name" value="Helicase_C-like"/>
</dbReference>
<evidence type="ECO:0000313" key="4">
    <source>
        <dbReference type="EMBL" id="MDV0443612.1"/>
    </source>
</evidence>
<keyword evidence="4" id="KW-0347">Helicase</keyword>
<name>A0AAE4SBB2_9EURY</name>
<dbReference type="PROSITE" id="PS51192">
    <property type="entry name" value="HELICASE_ATP_BIND_1"/>
    <property type="match status" value="1"/>
</dbReference>
<reference evidence="4 5" key="1">
    <citation type="submission" date="2023-06" db="EMBL/GenBank/DDBJ databases">
        <title>Genome sequence of Methancorpusculaceae sp. Cs1.</title>
        <authorList>
            <person name="Protasov E."/>
            <person name="Platt K."/>
            <person name="Poehlein A."/>
            <person name="Daniel R."/>
            <person name="Brune A."/>
        </authorList>
    </citation>
    <scope>NUCLEOTIDE SEQUENCE [LARGE SCALE GENOMIC DNA]</scope>
    <source>
        <strain evidence="4 5">Cs1</strain>
    </source>
</reference>
<keyword evidence="4" id="KW-0378">Hydrolase</keyword>
<evidence type="ECO:0000256" key="1">
    <source>
        <dbReference type="ARBA" id="ARBA00022741"/>
    </source>
</evidence>
<dbReference type="GO" id="GO:0003676">
    <property type="term" value="F:nucleic acid binding"/>
    <property type="evidence" value="ECO:0007669"/>
    <property type="project" value="InterPro"/>
</dbReference>
<dbReference type="PANTHER" id="PTHR47957:SF3">
    <property type="entry name" value="ATP-DEPENDENT HELICASE HRQ1"/>
    <property type="match status" value="1"/>
</dbReference>
<dbReference type="SUPFAM" id="SSF52540">
    <property type="entry name" value="P-loop containing nucleoside triphosphate hydrolases"/>
    <property type="match status" value="2"/>
</dbReference>
<protein>
    <submittedName>
        <fullName evidence="4">ATP-dependent RNA helicase RhlE</fullName>
        <ecNumber evidence="4">3.6.4.13</ecNumber>
    </submittedName>
</protein>
<dbReference type="GO" id="GO:0003724">
    <property type="term" value="F:RNA helicase activity"/>
    <property type="evidence" value="ECO:0007669"/>
    <property type="project" value="UniProtKB-EC"/>
</dbReference>
<dbReference type="InterPro" id="IPR018973">
    <property type="entry name" value="MZB"/>
</dbReference>
<dbReference type="Pfam" id="PF00270">
    <property type="entry name" value="DEAD"/>
    <property type="match status" value="2"/>
</dbReference>
<gene>
    <name evidence="4" type="primary">rhlE</name>
    <name evidence="4" type="ORF">McpCs1_09900</name>
</gene>
<keyword evidence="5" id="KW-1185">Reference proteome</keyword>
<sequence length="1759" mass="200865">MTDQYSVQNIHKILLEKLQDYIRSQYFGENNLLLDAEEELFRTNHLLSQDPYIEANIPYELYAGGLNAANLPDDIKKILLRLSKEHIGVFETPYIHQIEALEAFYHGSDLLVTTGTGSGKTECFTWPMVASLISEASNSPQTWEMRGVRVLLLYPMNALVADQVSRLRKMIGDYDKKFIRCFHELVTDDNVRRPQFGMYTGRTPYPGNYSKSKDREFAETLQKDILASSSEYQSALKKLGRYPAKANLQNYVNELIQGNHPDTSNDAELITRHEMQKSCPDILVTNYTMLQYMLIRDIEQEIWNNTRSWLAASEKNTLLIVIDEAHMYHGSAGGEVALLIRRLMHRLGVGRDKFRFILTSASIPHENSDQEEKLQQFLKDITAGNFDKKFAIISGKRKEFTNGASLNFSSNDIVGISIDDLQGEEDKKIQTLHQFCNAIHLPIPKSEKLSDYESCLYNHLPDYLPVQKLLEKSTGKAVAIHDLAEAVFPDDDSKSALRGVEILLAVLPIAKNNDGQVLFPARLHLFFRGLEGLFACSNPNCPHKHTGDGITLGKIYPALSTDICECGGQIYELINDRRCGALYLKAFMQKGDSEKVTIDLWSTSGSLYGKNMREIHLYVIPDGSDVKKDNRKEGWLDPYTGVLHRDKTLREKEAYLHVAFEYNEIPKKPGQYTFKSCPKCGKRLDNLSLSNFSTKGNEPFYNIVSSQLHAQPPVIFDPEIVEKHPNAGRKVLLFSDSRQRAATLAKDMTRSADDDAARAVLVLAAKKLQDWSEIKKEPITLDQLYPAFLEITQKNNLMLFYGSDKDGFKKGWKTIHDALSSAEKRNRPLDYEKLTKDFTNKPGLYSEQLLKNICSPYRSLTDIGMCWLIPSDYEYIEDCIDVLEKKGIYINEDEFQSLFSAWVHHYATDSYAISESINDEVRRNITKWQFGRFGVEGNKIQEMPRQFKRILADHKYSDDDIASIQNVLQEKFFVIGGDEEKRTYYLSEKKIALNFDDTQPWYRCKKCAKIHPTTLWGHCVHCGHKGCDELSVSDLDRYKFWRNPILEAIKTNSGTSIRTINTEEHTAQLSYKDQRDNTWSTTENYEMRFQNVLGDNEEPIDVLSCTTTMEVGIDIGSLTAISLRNVPPQRDNYQQRAGRAGRRGSSLSTIVTYAQDGPHDGWYFNHPENIIAGDARLPWIDVNNEKLLQRHLNLLIINQFLIQKGTDLDRCTVHKFFDEYYENFKAYLENFVYDSKELKIILTKEMPDYKKNLLGRLQDLSNDVQISKESGEKTTLLDHLSSEGILPTYSFPQNVVGFYVENSTGKVEQRPERSLDIAISEYAPGKILVINKKTYKVGGIYNNIARSINSQNQAEPYFQNPKYIMNLYECTKCKWTATEKPHNDICPFCGEAISKQKNLLKPWGFAPKNHASIPEAWAEVEYSYAEEPCYFAEPTSKDLQNVRECAHLKAANRSDKITIINKGVDGNGFRVCQKCGASEVIIPKLDNQNDEESKPNKEDKLGRPYVLTYGRKGEPCFHSFADVYLGHTFNTDMVVFEFELDPHKLNLEGLWIYNAAVTLTESFRLAASRVLDIEFTDLNAGYRIHKSNESVFLDIYLYDSLSSGAGYSSGLLNQSEELITAVREQLESCNCESACHNCLKHYWNQRRHADLDRFAALDLLEWGVSGKIRESIGIVTQEKLAKSLMKRFSLSECGIEISLEDEHLVIISNSRSYNFLIYPAMQKRDVFDGKFINISDIDIKKSLPTVFDYIKKKVGDTSP</sequence>
<dbReference type="PANTHER" id="PTHR47957">
    <property type="entry name" value="ATP-DEPENDENT HELICASE HRQ1"/>
    <property type="match status" value="1"/>
</dbReference>
<dbReference type="EMBL" id="JAWDKB010000003">
    <property type="protein sequence ID" value="MDV0443612.1"/>
    <property type="molecule type" value="Genomic_DNA"/>
</dbReference>
<dbReference type="Gene3D" id="3.40.50.300">
    <property type="entry name" value="P-loop containing nucleotide triphosphate hydrolases"/>
    <property type="match status" value="2"/>
</dbReference>
<dbReference type="GO" id="GO:0016787">
    <property type="term" value="F:hydrolase activity"/>
    <property type="evidence" value="ECO:0007669"/>
    <property type="project" value="UniProtKB-KW"/>
</dbReference>
<dbReference type="Proteomes" id="UP001283212">
    <property type="component" value="Unassembled WGS sequence"/>
</dbReference>
<dbReference type="SMART" id="SM00487">
    <property type="entry name" value="DEXDc"/>
    <property type="match status" value="1"/>
</dbReference>
<organism evidence="4 5">
    <name type="scientific">Methanorbis rubei</name>
    <dbReference type="NCBI Taxonomy" id="3028300"/>
    <lineage>
        <taxon>Archaea</taxon>
        <taxon>Methanobacteriati</taxon>
        <taxon>Methanobacteriota</taxon>
        <taxon>Stenosarchaea group</taxon>
        <taxon>Methanomicrobia</taxon>
        <taxon>Methanomicrobiales</taxon>
        <taxon>Methanocorpusculaceae</taxon>
        <taxon>Methanorbis</taxon>
    </lineage>
</organism>
<dbReference type="GO" id="GO:0036297">
    <property type="term" value="P:interstrand cross-link repair"/>
    <property type="evidence" value="ECO:0007669"/>
    <property type="project" value="TreeGrafter"/>
</dbReference>
<keyword evidence="1" id="KW-0547">Nucleotide-binding</keyword>
<dbReference type="GO" id="GO:0006289">
    <property type="term" value="P:nucleotide-excision repair"/>
    <property type="evidence" value="ECO:0007669"/>
    <property type="project" value="TreeGrafter"/>
</dbReference>
<dbReference type="Pfam" id="PF09369">
    <property type="entry name" value="MZB"/>
    <property type="match status" value="1"/>
</dbReference>
<keyword evidence="2" id="KW-0067">ATP-binding</keyword>
<dbReference type="EC" id="3.6.4.13" evidence="4"/>
<comment type="caution">
    <text evidence="4">The sequence shown here is derived from an EMBL/GenBank/DDBJ whole genome shotgun (WGS) entry which is preliminary data.</text>
</comment>
<feature type="domain" description="Helicase ATP-binding" evidence="3">
    <location>
        <begin position="101"/>
        <end position="381"/>
    </location>
</feature>